<reference evidence="1 2" key="2">
    <citation type="submission" date="2018-11" db="EMBL/GenBank/DDBJ databases">
        <authorList>
            <consortium name="Pathogen Informatics"/>
        </authorList>
    </citation>
    <scope>NUCLEOTIDE SEQUENCE [LARGE SCALE GENOMIC DNA]</scope>
</reference>
<dbReference type="EMBL" id="UZAG01015565">
    <property type="protein sequence ID" value="VDO21496.1"/>
    <property type="molecule type" value="Genomic_DNA"/>
</dbReference>
<evidence type="ECO:0000313" key="2">
    <source>
        <dbReference type="Proteomes" id="UP000280834"/>
    </source>
</evidence>
<dbReference type="Proteomes" id="UP000280834">
    <property type="component" value="Unassembled WGS sequence"/>
</dbReference>
<dbReference type="WBParaSite" id="BTMF_0000827001-mRNA-1">
    <property type="protein sequence ID" value="BTMF_0000827001-mRNA-1"/>
    <property type="gene ID" value="BTMF_0000827001"/>
</dbReference>
<proteinExistence type="predicted"/>
<sequence length="46" mass="5447">MQLFCCLYLHNINLQFSQFSILRLIITFNYVNVPFGFYGSSIQTDH</sequence>
<reference evidence="3" key="1">
    <citation type="submission" date="2017-02" db="UniProtKB">
        <authorList>
            <consortium name="WormBaseParasite"/>
        </authorList>
    </citation>
    <scope>IDENTIFICATION</scope>
</reference>
<dbReference type="AlphaFoldDB" id="A0A0R3QKU3"/>
<evidence type="ECO:0000313" key="3">
    <source>
        <dbReference type="WBParaSite" id="BTMF_0000827001-mRNA-1"/>
    </source>
</evidence>
<name>A0A0R3QKU3_9BILA</name>
<keyword evidence="2" id="KW-1185">Reference proteome</keyword>
<accession>A0A0R3QKU3</accession>
<protein>
    <submittedName>
        <fullName evidence="1 3">Uncharacterized protein</fullName>
    </submittedName>
</protein>
<organism evidence="3">
    <name type="scientific">Brugia timori</name>
    <dbReference type="NCBI Taxonomy" id="42155"/>
    <lineage>
        <taxon>Eukaryota</taxon>
        <taxon>Metazoa</taxon>
        <taxon>Ecdysozoa</taxon>
        <taxon>Nematoda</taxon>
        <taxon>Chromadorea</taxon>
        <taxon>Rhabditida</taxon>
        <taxon>Spirurina</taxon>
        <taxon>Spiruromorpha</taxon>
        <taxon>Filarioidea</taxon>
        <taxon>Onchocercidae</taxon>
        <taxon>Brugia</taxon>
    </lineage>
</organism>
<gene>
    <name evidence="1" type="ORF">BTMF_LOCUS6337</name>
</gene>
<evidence type="ECO:0000313" key="1">
    <source>
        <dbReference type="EMBL" id="VDO21496.1"/>
    </source>
</evidence>